<keyword evidence="1" id="KW-0812">Transmembrane</keyword>
<evidence type="ECO:0000313" key="3">
    <source>
        <dbReference type="EMBL" id="KNZ63567.1"/>
    </source>
</evidence>
<organism evidence="3 4">
    <name type="scientific">Puccinia sorghi</name>
    <dbReference type="NCBI Taxonomy" id="27349"/>
    <lineage>
        <taxon>Eukaryota</taxon>
        <taxon>Fungi</taxon>
        <taxon>Dikarya</taxon>
        <taxon>Basidiomycota</taxon>
        <taxon>Pucciniomycotina</taxon>
        <taxon>Pucciniomycetes</taxon>
        <taxon>Pucciniales</taxon>
        <taxon>Pucciniaceae</taxon>
        <taxon>Puccinia</taxon>
    </lineage>
</organism>
<feature type="non-terminal residue" evidence="3">
    <location>
        <position position="1"/>
    </location>
</feature>
<comment type="caution">
    <text evidence="3">The sequence shown here is derived from an EMBL/GenBank/DDBJ whole genome shotgun (WGS) entry which is preliminary data.</text>
</comment>
<dbReference type="AlphaFoldDB" id="A0A0L6VSH3"/>
<dbReference type="Pfam" id="PF20515">
    <property type="entry name" value="2OG-FeII_Oxy_6"/>
    <property type="match status" value="1"/>
</dbReference>
<dbReference type="InterPro" id="IPR046798">
    <property type="entry name" value="2OG-FeII_Oxy_6"/>
</dbReference>
<feature type="domain" description="Tet-like 2OG-Fe(II) oxygenase" evidence="2">
    <location>
        <begin position="23"/>
        <end position="81"/>
    </location>
</feature>
<gene>
    <name evidence="3" type="ORF">VP01_1126g2</name>
</gene>
<name>A0A0L6VSH3_9BASI</name>
<proteinExistence type="predicted"/>
<keyword evidence="1" id="KW-1133">Transmembrane helix</keyword>
<dbReference type="EMBL" id="LAVV01001410">
    <property type="protein sequence ID" value="KNZ63567.1"/>
    <property type="molecule type" value="Genomic_DNA"/>
</dbReference>
<dbReference type="VEuPathDB" id="FungiDB:VP01_1126g2"/>
<sequence>LHLLSSYHSHHQEIFNPPPDDIFQFSFVLFLPNFSSDVTLVDGSEYDVTSCPFIFPDHKFCIDSYHQHGIFKMIWQASSHTVLCLILLAFIIRLQIILVIFLFYFFLSLGKLADIRISLFYSKKFSWVV</sequence>
<feature type="transmembrane region" description="Helical" evidence="1">
    <location>
        <begin position="82"/>
        <end position="107"/>
    </location>
</feature>
<protein>
    <recommendedName>
        <fullName evidence="2">Tet-like 2OG-Fe(II) oxygenase domain-containing protein</fullName>
    </recommendedName>
</protein>
<keyword evidence="1" id="KW-0472">Membrane</keyword>
<evidence type="ECO:0000259" key="2">
    <source>
        <dbReference type="Pfam" id="PF20515"/>
    </source>
</evidence>
<reference evidence="3 4" key="1">
    <citation type="submission" date="2015-08" db="EMBL/GenBank/DDBJ databases">
        <title>Next Generation Sequencing and Analysis of the Genome of Puccinia sorghi L Schw, the Causal Agent of Maize Common Rust.</title>
        <authorList>
            <person name="Rochi L."/>
            <person name="Burguener G."/>
            <person name="Darino M."/>
            <person name="Turjanski A."/>
            <person name="Kreff E."/>
            <person name="Dieguez M.J."/>
            <person name="Sacco F."/>
        </authorList>
    </citation>
    <scope>NUCLEOTIDE SEQUENCE [LARGE SCALE GENOMIC DNA]</scope>
    <source>
        <strain evidence="3 4">RO10H11247</strain>
    </source>
</reference>
<dbReference type="Proteomes" id="UP000037035">
    <property type="component" value="Unassembled WGS sequence"/>
</dbReference>
<keyword evidence="4" id="KW-1185">Reference proteome</keyword>
<evidence type="ECO:0000313" key="4">
    <source>
        <dbReference type="Proteomes" id="UP000037035"/>
    </source>
</evidence>
<accession>A0A0L6VSH3</accession>
<evidence type="ECO:0000256" key="1">
    <source>
        <dbReference type="SAM" id="Phobius"/>
    </source>
</evidence>